<dbReference type="InterPro" id="IPR019734">
    <property type="entry name" value="TPR_rpt"/>
</dbReference>
<evidence type="ECO:0000313" key="4">
    <source>
        <dbReference type="Proteomes" id="UP001519287"/>
    </source>
</evidence>
<keyword evidence="1" id="KW-0489">Methyltransferase</keyword>
<evidence type="ECO:0000313" key="3">
    <source>
        <dbReference type="EMBL" id="MBP1993889.1"/>
    </source>
</evidence>
<dbReference type="Pfam" id="PF02636">
    <property type="entry name" value="Methyltransf_28"/>
    <property type="match status" value="1"/>
</dbReference>
<organism evidence="3 4">
    <name type="scientific">Paenibacillus eucommiae</name>
    <dbReference type="NCBI Taxonomy" id="1355755"/>
    <lineage>
        <taxon>Bacteria</taxon>
        <taxon>Bacillati</taxon>
        <taxon>Bacillota</taxon>
        <taxon>Bacilli</taxon>
        <taxon>Bacillales</taxon>
        <taxon>Paenibacillaceae</taxon>
        <taxon>Paenibacillus</taxon>
    </lineage>
</organism>
<accession>A0ABS4J226</accession>
<protein>
    <submittedName>
        <fullName evidence="3">Tetratricopeptide (TPR) repeat protein</fullName>
    </submittedName>
</protein>
<gene>
    <name evidence="3" type="ORF">J2Z66_005515</name>
</gene>
<dbReference type="InterPro" id="IPR029063">
    <property type="entry name" value="SAM-dependent_MTases_sf"/>
</dbReference>
<dbReference type="InterPro" id="IPR038375">
    <property type="entry name" value="NDUFAF7_sf"/>
</dbReference>
<dbReference type="SMART" id="SM00028">
    <property type="entry name" value="TPR"/>
    <property type="match status" value="2"/>
</dbReference>
<dbReference type="EMBL" id="JAGGLB010000022">
    <property type="protein sequence ID" value="MBP1993889.1"/>
    <property type="molecule type" value="Genomic_DNA"/>
</dbReference>
<keyword evidence="2" id="KW-0808">Transferase</keyword>
<dbReference type="Gene3D" id="1.25.40.10">
    <property type="entry name" value="Tetratricopeptide repeat domain"/>
    <property type="match status" value="1"/>
</dbReference>
<reference evidence="3 4" key="1">
    <citation type="submission" date="2021-03" db="EMBL/GenBank/DDBJ databases">
        <title>Genomic Encyclopedia of Type Strains, Phase IV (KMG-IV): sequencing the most valuable type-strain genomes for metagenomic binning, comparative biology and taxonomic classification.</title>
        <authorList>
            <person name="Goeker M."/>
        </authorList>
    </citation>
    <scope>NUCLEOTIDE SEQUENCE [LARGE SCALE GENOMIC DNA]</scope>
    <source>
        <strain evidence="3 4">DSM 26048</strain>
    </source>
</reference>
<proteinExistence type="predicted"/>
<dbReference type="SUPFAM" id="SSF48452">
    <property type="entry name" value="TPR-like"/>
    <property type="match status" value="1"/>
</dbReference>
<dbReference type="Gene3D" id="3.40.50.12710">
    <property type="match status" value="1"/>
</dbReference>
<dbReference type="Proteomes" id="UP001519287">
    <property type="component" value="Unassembled WGS sequence"/>
</dbReference>
<dbReference type="InterPro" id="IPR003788">
    <property type="entry name" value="NDUFAF7"/>
</dbReference>
<keyword evidence="4" id="KW-1185">Reference proteome</keyword>
<name>A0ABS4J226_9BACL</name>
<dbReference type="RefSeq" id="WP_209975761.1">
    <property type="nucleotide sequence ID" value="NZ_JAGGLB010000022.1"/>
</dbReference>
<evidence type="ECO:0000256" key="2">
    <source>
        <dbReference type="ARBA" id="ARBA00022679"/>
    </source>
</evidence>
<evidence type="ECO:0000256" key="1">
    <source>
        <dbReference type="ARBA" id="ARBA00022603"/>
    </source>
</evidence>
<comment type="caution">
    <text evidence="3">The sequence shown here is derived from an EMBL/GenBank/DDBJ whole genome shotgun (WGS) entry which is preliminary data.</text>
</comment>
<dbReference type="SUPFAM" id="SSF53335">
    <property type="entry name" value="S-adenosyl-L-methionine-dependent methyltransferases"/>
    <property type="match status" value="1"/>
</dbReference>
<dbReference type="InterPro" id="IPR011990">
    <property type="entry name" value="TPR-like_helical_dom_sf"/>
</dbReference>
<sequence length="517" mass="59538">MKTGQQQRIYRFSQAPIWELQRKYFEEQGIQAWQSGEVPQYITSNPTMAQAYAEIIFGFLRDRAVMGLTADPVYILELGAGSGRFAYHLMKALCRLLDDSGIKAARFCYIMSDLPAKNVAYWQQHRYLQPFVQAGLLDFAQFDAEHASALQLTESGLSIHPGDLQQPLLIVANYFFDSIPQELLYVNENQIYECGISLQYPEEAADLSTGELLESLNPEYHYRRAEEYEANSYVYKDLIELYRLHLDDSHFLFPAVGLSCLERLGRLSSQGLMLISADKGDHRLEYWEDREAPKLIRHGSFSLTANYHALQYIYERKGAKTLFTLHHYNHLNIGCILMLDDPEGYKDTRLAYRRFVENFGPDDFFSLKNMLDLHMDSMELVQLLAVWRLSGYDAQLFIQSFNRILAMLPTSTEAEMQDIARAIDFMWEGYYPIEEKHDLAFDCGLLLYEMDMLEEALVFFEHSLSAYDAHVAVYYNTAICHYQLGSDEQAEAFALQSLSLEPEHEGALALIKLLKAP</sequence>